<dbReference type="GO" id="GO:0016829">
    <property type="term" value="F:lyase activity"/>
    <property type="evidence" value="ECO:0007669"/>
    <property type="project" value="UniProtKB-KW"/>
</dbReference>
<dbReference type="SUPFAM" id="SSF52266">
    <property type="entry name" value="SGNH hydrolase"/>
    <property type="match status" value="1"/>
</dbReference>
<dbReference type="InterPro" id="IPR036514">
    <property type="entry name" value="SGNH_hydro_sf"/>
</dbReference>
<evidence type="ECO:0000313" key="3">
    <source>
        <dbReference type="Proteomes" id="UP000249891"/>
    </source>
</evidence>
<feature type="signal peptide" evidence="1">
    <location>
        <begin position="1"/>
        <end position="42"/>
    </location>
</feature>
<dbReference type="EMBL" id="UARG01000017">
    <property type="protein sequence ID" value="SQA77732.1"/>
    <property type="molecule type" value="Genomic_DNA"/>
</dbReference>
<keyword evidence="1" id="KW-0732">Signal</keyword>
<keyword evidence="2" id="KW-0456">Lyase</keyword>
<organism evidence="2 3">
    <name type="scientific">Capnocytophaga ochracea</name>
    <dbReference type="NCBI Taxonomy" id="1018"/>
    <lineage>
        <taxon>Bacteria</taxon>
        <taxon>Pseudomonadati</taxon>
        <taxon>Bacteroidota</taxon>
        <taxon>Flavobacteriia</taxon>
        <taxon>Flavobacteriales</taxon>
        <taxon>Flavobacteriaceae</taxon>
        <taxon>Capnocytophaga</taxon>
    </lineage>
</organism>
<dbReference type="AlphaFoldDB" id="A0A2X2RBG6"/>
<evidence type="ECO:0000256" key="1">
    <source>
        <dbReference type="SAM" id="SignalP"/>
    </source>
</evidence>
<dbReference type="Gene3D" id="3.40.50.1110">
    <property type="entry name" value="SGNH hydrolase"/>
    <property type="match status" value="1"/>
</dbReference>
<reference evidence="2 3" key="1">
    <citation type="submission" date="2018-06" db="EMBL/GenBank/DDBJ databases">
        <authorList>
            <consortium name="Pathogen Informatics"/>
            <person name="Doyle S."/>
        </authorList>
    </citation>
    <scope>NUCLEOTIDE SEQUENCE [LARGE SCALE GENOMIC DNA]</scope>
    <source>
        <strain evidence="2 3">NCTC11546</strain>
    </source>
</reference>
<protein>
    <submittedName>
        <fullName evidence="2">Argininosuccinate lyase</fullName>
    </submittedName>
</protein>
<feature type="chain" id="PRO_5015974349" evidence="1">
    <location>
        <begin position="43"/>
        <end position="267"/>
    </location>
</feature>
<dbReference type="Proteomes" id="UP000249891">
    <property type="component" value="Unassembled WGS sequence"/>
</dbReference>
<accession>A0A2X2RBG6</accession>
<gene>
    <name evidence="2" type="ORF">NCTC11546_00946</name>
</gene>
<dbReference type="GO" id="GO:0016788">
    <property type="term" value="F:hydrolase activity, acting on ester bonds"/>
    <property type="evidence" value="ECO:0007669"/>
    <property type="project" value="UniProtKB-ARBA"/>
</dbReference>
<sequence>MPKLVAREAIITLARLNINKLIKQMKRILLLLFLLVTTFASAQTATPTTLIKSVIPFEQRDETSWITRYQGDINRYQKENKRLKDLSCDVLFLGSSSINLWDTIYEDFAPLKLIRRSYGGATLRDMIYNYNTIAKGYTPKSILLYVENDLGNHKEGVNAVKCFDLFRIFIDKLKKDYPNTPLIVVSLKPSQHKVDQLKDQLLVNALLEENATAQGYTYVDITKVMYDEAGNLRTDIFKEDNLHMNAEGYKLWTAILKPLLIKKVRGE</sequence>
<name>A0A2X2RBG6_CAPOC</name>
<proteinExistence type="predicted"/>
<evidence type="ECO:0000313" key="2">
    <source>
        <dbReference type="EMBL" id="SQA77732.1"/>
    </source>
</evidence>